<dbReference type="EMBL" id="NNRM01000011">
    <property type="protein sequence ID" value="OYR29187.1"/>
    <property type="molecule type" value="Genomic_DNA"/>
</dbReference>
<evidence type="ECO:0000313" key="2">
    <source>
        <dbReference type="Proteomes" id="UP000216188"/>
    </source>
</evidence>
<protein>
    <submittedName>
        <fullName evidence="1">Uncharacterized protein</fullName>
    </submittedName>
</protein>
<gene>
    <name evidence="1" type="ORF">CEV34_0758</name>
</gene>
<dbReference type="AlphaFoldDB" id="A0A256GPU9"/>
<accession>A0A256GPU9</accession>
<name>A0A256GPU9_9HYPH</name>
<keyword evidence="2" id="KW-1185">Reference proteome</keyword>
<dbReference type="Proteomes" id="UP000216188">
    <property type="component" value="Unassembled WGS sequence"/>
</dbReference>
<organism evidence="1 2">
    <name type="scientific">Brucella pseudogrignonensis</name>
    <dbReference type="NCBI Taxonomy" id="419475"/>
    <lineage>
        <taxon>Bacteria</taxon>
        <taxon>Pseudomonadati</taxon>
        <taxon>Pseudomonadota</taxon>
        <taxon>Alphaproteobacteria</taxon>
        <taxon>Hyphomicrobiales</taxon>
        <taxon>Brucellaceae</taxon>
        <taxon>Brucella/Ochrobactrum group</taxon>
        <taxon>Brucella</taxon>
    </lineage>
</organism>
<sequence>MTTNRFSQSATYAVSNHRIAVFLGDGEACAGFFADFGSFGFFLRPFPDFKKK</sequence>
<proteinExistence type="predicted"/>
<reference evidence="1 2" key="1">
    <citation type="submission" date="2017-07" db="EMBL/GenBank/DDBJ databases">
        <title>Phylogenetic study on the rhizospheric bacterium Ochrobactrum sp. A44.</title>
        <authorList>
            <person name="Krzyzanowska D.M."/>
            <person name="Ossowicki A."/>
            <person name="Rajewska M."/>
            <person name="Maciag T."/>
            <person name="Kaczynski Z."/>
            <person name="Czerwicka M."/>
            <person name="Jafra S."/>
        </authorList>
    </citation>
    <scope>NUCLEOTIDE SEQUENCE [LARGE SCALE GENOMIC DNA]</scope>
    <source>
        <strain evidence="1 2">CCUG 30717</strain>
    </source>
</reference>
<comment type="caution">
    <text evidence="1">The sequence shown here is derived from an EMBL/GenBank/DDBJ whole genome shotgun (WGS) entry which is preliminary data.</text>
</comment>
<evidence type="ECO:0000313" key="1">
    <source>
        <dbReference type="EMBL" id="OYR29187.1"/>
    </source>
</evidence>